<evidence type="ECO:0000313" key="2">
    <source>
        <dbReference type="EMBL" id="AKH48099.1"/>
    </source>
</evidence>
<accession>A0A0F7L6A0</accession>
<evidence type="ECO:0000256" key="1">
    <source>
        <dbReference type="SAM" id="MobiDB-lite"/>
    </source>
</evidence>
<dbReference type="EMBL" id="KR029601">
    <property type="protein sequence ID" value="AKH48099.1"/>
    <property type="molecule type" value="Genomic_DNA"/>
</dbReference>
<sequence length="120" mass="12853">MRSVSGCPINRWLEGTTTGKQQEPTMTNITSIPLAPVETLKALCKYLRADLRAAAGVPVRVRVGKGSQRGFVHVGIDMDHGRDVRAAVAGVLALDGWVEGIDGKPDPRSCSWTVRVGLMA</sequence>
<reference evidence="2" key="2">
    <citation type="submission" date="2015-03" db="EMBL/GenBank/DDBJ databases">
        <authorList>
            <person name="Chow C.-E.T."/>
            <person name="Winget D.M."/>
            <person name="White R.A.III."/>
            <person name="Hallam S.J."/>
            <person name="Suttle C.A."/>
        </authorList>
    </citation>
    <scope>NUCLEOTIDE SEQUENCE</scope>
    <source>
        <strain evidence="2">Oxic1_6</strain>
    </source>
</reference>
<feature type="region of interest" description="Disordered" evidence="1">
    <location>
        <begin position="1"/>
        <end position="22"/>
    </location>
</feature>
<name>A0A0F7L6A0_9VIRU</name>
<proteinExistence type="predicted"/>
<protein>
    <submittedName>
        <fullName evidence="2">Uncharacterized protein</fullName>
    </submittedName>
</protein>
<reference evidence="2" key="1">
    <citation type="journal article" date="2015" name="Front. Microbiol.">
        <title>Combining genomic sequencing methods to explore viral diversity and reveal potential virus-host interactions.</title>
        <authorList>
            <person name="Chow C.E."/>
            <person name="Winget D.M."/>
            <person name="White R.A.III."/>
            <person name="Hallam S.J."/>
            <person name="Suttle C.A."/>
        </authorList>
    </citation>
    <scope>NUCLEOTIDE SEQUENCE</scope>
    <source>
        <strain evidence="2">Oxic1_6</strain>
    </source>
</reference>
<organism evidence="2">
    <name type="scientific">uncultured marine virus</name>
    <dbReference type="NCBI Taxonomy" id="186617"/>
    <lineage>
        <taxon>Viruses</taxon>
        <taxon>environmental samples</taxon>
    </lineage>
</organism>